<dbReference type="RefSeq" id="WP_151885814.1">
    <property type="nucleotide sequence ID" value="NZ_CP032228.1"/>
</dbReference>
<dbReference type="InterPro" id="IPR051821">
    <property type="entry name" value="Asp/Asn_beta-hydroxylase"/>
</dbReference>
<keyword evidence="2" id="KW-0223">Dioxygenase</keyword>
<dbReference type="InterPro" id="IPR007803">
    <property type="entry name" value="Asp/Arg/Pro-Hydrxlase"/>
</dbReference>
<reference evidence="6" key="1">
    <citation type="submission" date="2018-09" db="EMBL/GenBank/DDBJ databases">
        <title>Nocardia yunnanensis sp. nov., an actinomycete isolated from a soil sample.</title>
        <authorList>
            <person name="Zhang J."/>
        </authorList>
    </citation>
    <scope>NUCLEOTIDE SEQUENCE [LARGE SCALE GENOMIC DNA]</scope>
    <source>
        <strain evidence="6">21-3</strain>
    </source>
</reference>
<keyword evidence="3" id="KW-0560">Oxidoreductase</keyword>
<proteinExistence type="inferred from homology"/>
<evidence type="ECO:0000313" key="6">
    <source>
        <dbReference type="Proteomes" id="UP000325385"/>
    </source>
</evidence>
<dbReference type="GeneID" id="69697757"/>
<dbReference type="InterPro" id="IPR027443">
    <property type="entry name" value="IPNS-like_sf"/>
</dbReference>
<dbReference type="Proteomes" id="UP000325385">
    <property type="component" value="Chromosome"/>
</dbReference>
<name>A0A5P6NEP9_9SPHN</name>
<dbReference type="PANTHER" id="PTHR46332">
    <property type="entry name" value="ASPARTATE BETA-HYDROXYLASE DOMAIN-CONTAINING PROTEIN 2"/>
    <property type="match status" value="1"/>
</dbReference>
<evidence type="ECO:0000256" key="2">
    <source>
        <dbReference type="ARBA" id="ARBA00022964"/>
    </source>
</evidence>
<evidence type="ECO:0000259" key="4">
    <source>
        <dbReference type="Pfam" id="PF05118"/>
    </source>
</evidence>
<protein>
    <submittedName>
        <fullName evidence="5">Aspartyl/asparaginyl beta-hydroxylase domain-containing protein</fullName>
    </submittedName>
</protein>
<dbReference type="SUPFAM" id="SSF51197">
    <property type="entry name" value="Clavaminate synthase-like"/>
    <property type="match status" value="1"/>
</dbReference>
<evidence type="ECO:0000256" key="1">
    <source>
        <dbReference type="ARBA" id="ARBA00007730"/>
    </source>
</evidence>
<gene>
    <name evidence="5" type="ORF">D0Y83_10615</name>
</gene>
<dbReference type="Pfam" id="PF05118">
    <property type="entry name" value="Asp_Arg_Hydrox"/>
    <property type="match status" value="1"/>
</dbReference>
<organism evidence="5 6">
    <name type="scientific">Qipengyuania flava</name>
    <dbReference type="NCBI Taxonomy" id="192812"/>
    <lineage>
        <taxon>Bacteria</taxon>
        <taxon>Pseudomonadati</taxon>
        <taxon>Pseudomonadota</taxon>
        <taxon>Alphaproteobacteria</taxon>
        <taxon>Sphingomonadales</taxon>
        <taxon>Erythrobacteraceae</taxon>
        <taxon>Qipengyuania</taxon>
    </lineage>
</organism>
<dbReference type="PANTHER" id="PTHR46332:SF5">
    <property type="entry name" value="ASPARTATE BETA-HYDROXYLASE DOMAIN CONTAINING 2"/>
    <property type="match status" value="1"/>
</dbReference>
<comment type="similarity">
    <text evidence="1">Belongs to the aspartyl/asparaginyl beta-hydroxylase family.</text>
</comment>
<dbReference type="EMBL" id="CP032228">
    <property type="protein sequence ID" value="QFI63663.1"/>
    <property type="molecule type" value="Genomic_DNA"/>
</dbReference>
<dbReference type="GO" id="GO:0016020">
    <property type="term" value="C:membrane"/>
    <property type="evidence" value="ECO:0007669"/>
    <property type="project" value="TreeGrafter"/>
</dbReference>
<dbReference type="GO" id="GO:0051213">
    <property type="term" value="F:dioxygenase activity"/>
    <property type="evidence" value="ECO:0007669"/>
    <property type="project" value="UniProtKB-KW"/>
</dbReference>
<dbReference type="AlphaFoldDB" id="A0A5P6NEP9"/>
<feature type="domain" description="Aspartyl/asparaginy/proline hydroxylase" evidence="4">
    <location>
        <begin position="154"/>
        <end position="317"/>
    </location>
</feature>
<evidence type="ECO:0000313" key="5">
    <source>
        <dbReference type="EMBL" id="QFI63663.1"/>
    </source>
</evidence>
<sequence>MPTTATPTMTIAEADQRLARNEYDFVALMAKGDHHFGLGELRAAGSFFGMAVSVAQSGRPADALEAQRAIRAMQDIQQQFVRHLVESLASSGHSRADWHPRFAQSIAMMVGVAERPAENRTYPAMPSVYYYPGLPHVEFADTKQFAWREAVEGKVEQIAKEARTLLAGSGSFKPYVQAEADRAQADMHGMLDNDDWSSLDLIEKGEPVDDHVRHAPVAYKTITEEVPVCTIPNRAPTLLLSLLKAGKRIPPHHGMLNPRYICHLPLIVPGDGALRLGTQKREWRFGELIAFDDTIEHEAWNHSAKDRLVLLFDVWRPELEEIEQAQIAALFTAVDSAR</sequence>
<dbReference type="Gene3D" id="2.60.120.330">
    <property type="entry name" value="B-lactam Antibiotic, Isopenicillin N Synthase, Chain"/>
    <property type="match status" value="1"/>
</dbReference>
<accession>A0A5P6NEP9</accession>
<evidence type="ECO:0000256" key="3">
    <source>
        <dbReference type="ARBA" id="ARBA00023002"/>
    </source>
</evidence>